<evidence type="ECO:0000313" key="3">
    <source>
        <dbReference type="Proteomes" id="UP000605970"/>
    </source>
</evidence>
<dbReference type="EMBL" id="JABEBT010000022">
    <property type="protein sequence ID" value="KAF7637238.1"/>
    <property type="molecule type" value="Genomic_DNA"/>
</dbReference>
<dbReference type="Proteomes" id="UP000605970">
    <property type="component" value="Unassembled WGS sequence"/>
</dbReference>
<accession>A0A8S9ZVK0</accession>
<feature type="non-terminal residue" evidence="2">
    <location>
        <position position="1"/>
    </location>
</feature>
<protein>
    <submittedName>
        <fullName evidence="2">Uncharacterized protein</fullName>
    </submittedName>
</protein>
<organism evidence="2 3">
    <name type="scientific">Meloidogyne graminicola</name>
    <dbReference type="NCBI Taxonomy" id="189291"/>
    <lineage>
        <taxon>Eukaryota</taxon>
        <taxon>Metazoa</taxon>
        <taxon>Ecdysozoa</taxon>
        <taxon>Nematoda</taxon>
        <taxon>Chromadorea</taxon>
        <taxon>Rhabditida</taxon>
        <taxon>Tylenchina</taxon>
        <taxon>Tylenchomorpha</taxon>
        <taxon>Tylenchoidea</taxon>
        <taxon>Meloidogynidae</taxon>
        <taxon>Meloidogyninae</taxon>
        <taxon>Meloidogyne</taxon>
    </lineage>
</organism>
<feature type="non-terminal residue" evidence="2">
    <location>
        <position position="90"/>
    </location>
</feature>
<reference evidence="2" key="1">
    <citation type="journal article" date="2020" name="Ecol. Evol.">
        <title>Genome structure and content of the rice root-knot nematode (Meloidogyne graminicola).</title>
        <authorList>
            <person name="Phan N.T."/>
            <person name="Danchin E.G.J."/>
            <person name="Klopp C."/>
            <person name="Perfus-Barbeoch L."/>
            <person name="Kozlowski D.K."/>
            <person name="Koutsovoulos G.D."/>
            <person name="Lopez-Roques C."/>
            <person name="Bouchez O."/>
            <person name="Zahm M."/>
            <person name="Besnard G."/>
            <person name="Bellafiore S."/>
        </authorList>
    </citation>
    <scope>NUCLEOTIDE SEQUENCE</scope>
    <source>
        <strain evidence="2">VN-18</strain>
    </source>
</reference>
<evidence type="ECO:0000256" key="1">
    <source>
        <dbReference type="SAM" id="MobiDB-lite"/>
    </source>
</evidence>
<comment type="caution">
    <text evidence="2">The sequence shown here is derived from an EMBL/GenBank/DDBJ whole genome shotgun (WGS) entry which is preliminary data.</text>
</comment>
<gene>
    <name evidence="2" type="ORF">Mgra_00003416</name>
</gene>
<sequence>KGKRGEFKEIVWPNNLNKITINSEIFNYNRIDSPLSDSEFSGFDSDTEELSSSPSSSTDSLTSFRESVNNLNGEKEWKIKILNIENKIKN</sequence>
<feature type="compositionally biased region" description="Low complexity" evidence="1">
    <location>
        <begin position="50"/>
        <end position="63"/>
    </location>
</feature>
<proteinExistence type="predicted"/>
<name>A0A8S9ZVK0_9BILA</name>
<keyword evidence="3" id="KW-1185">Reference proteome</keyword>
<evidence type="ECO:0000313" key="2">
    <source>
        <dbReference type="EMBL" id="KAF7637238.1"/>
    </source>
</evidence>
<feature type="region of interest" description="Disordered" evidence="1">
    <location>
        <begin position="39"/>
        <end position="63"/>
    </location>
</feature>
<dbReference type="AlphaFoldDB" id="A0A8S9ZVK0"/>